<reference evidence="1 2" key="1">
    <citation type="submission" date="2015-01" db="EMBL/GenBank/DDBJ databases">
        <title>Evolution of Trichinella species and genotypes.</title>
        <authorList>
            <person name="Korhonen P.K."/>
            <person name="Edoardo P."/>
            <person name="Giuseppe L.R."/>
            <person name="Gasser R.B."/>
        </authorList>
    </citation>
    <scope>NUCLEOTIDE SEQUENCE [LARGE SCALE GENOMIC DNA]</scope>
    <source>
        <strain evidence="1">ISS1029</strain>
    </source>
</reference>
<accession>A0A0V1HJJ0</accession>
<protein>
    <submittedName>
        <fullName evidence="1">Uncharacterized protein</fullName>
    </submittedName>
</protein>
<proteinExistence type="predicted"/>
<gene>
    <name evidence="1" type="ORF">T11_9612</name>
</gene>
<comment type="caution">
    <text evidence="1">The sequence shown here is derived from an EMBL/GenBank/DDBJ whole genome shotgun (WGS) entry which is preliminary data.</text>
</comment>
<name>A0A0V1HJJ0_9BILA</name>
<evidence type="ECO:0000313" key="2">
    <source>
        <dbReference type="Proteomes" id="UP000055024"/>
    </source>
</evidence>
<organism evidence="1 2">
    <name type="scientific">Trichinella zimbabwensis</name>
    <dbReference type="NCBI Taxonomy" id="268475"/>
    <lineage>
        <taxon>Eukaryota</taxon>
        <taxon>Metazoa</taxon>
        <taxon>Ecdysozoa</taxon>
        <taxon>Nematoda</taxon>
        <taxon>Enoplea</taxon>
        <taxon>Dorylaimia</taxon>
        <taxon>Trichinellida</taxon>
        <taxon>Trichinellidae</taxon>
        <taxon>Trichinella</taxon>
    </lineage>
</organism>
<dbReference type="EMBL" id="JYDP01000057">
    <property type="protein sequence ID" value="KRZ10633.1"/>
    <property type="molecule type" value="Genomic_DNA"/>
</dbReference>
<dbReference type="Proteomes" id="UP000055024">
    <property type="component" value="Unassembled WGS sequence"/>
</dbReference>
<keyword evidence="2" id="KW-1185">Reference proteome</keyword>
<sequence length="164" mass="17688">MTRHVSPPHYRTTPLIFKSKYTTVAECNSDVVRDQFRLSSSSSAVSGIEQASTASRTVTHENEAVIKCIELKDDCSANSRGLPSDAQPEDGLDGSSLDWGAGLTRTLLAGRFPGNLPIVREGFLTMDNNAANSGGAWPNGIRAAYPNCDLRVRGYRNPADSSQQ</sequence>
<evidence type="ECO:0000313" key="1">
    <source>
        <dbReference type="EMBL" id="KRZ10633.1"/>
    </source>
</evidence>
<dbReference type="AlphaFoldDB" id="A0A0V1HJJ0"/>